<feature type="domain" description="Peptidase S9 prolyl oligopeptidase catalytic" evidence="1">
    <location>
        <begin position="638"/>
        <end position="834"/>
    </location>
</feature>
<gene>
    <name evidence="3" type="ORF">WR25_08261</name>
</gene>
<evidence type="ECO:0000313" key="4">
    <source>
        <dbReference type="Proteomes" id="UP000218231"/>
    </source>
</evidence>
<accession>A0A2A2LHP7</accession>
<organism evidence="3 4">
    <name type="scientific">Diploscapter pachys</name>
    <dbReference type="NCBI Taxonomy" id="2018661"/>
    <lineage>
        <taxon>Eukaryota</taxon>
        <taxon>Metazoa</taxon>
        <taxon>Ecdysozoa</taxon>
        <taxon>Nematoda</taxon>
        <taxon>Chromadorea</taxon>
        <taxon>Rhabditida</taxon>
        <taxon>Rhabditina</taxon>
        <taxon>Rhabditomorpha</taxon>
        <taxon>Rhabditoidea</taxon>
        <taxon>Rhabditidae</taxon>
        <taxon>Diploscapter</taxon>
    </lineage>
</organism>
<name>A0A2A2LHP7_9BILA</name>
<feature type="domain" description="Dipeptidylpeptidase IV N-terminal" evidence="2">
    <location>
        <begin position="202"/>
        <end position="507"/>
    </location>
</feature>
<evidence type="ECO:0008006" key="5">
    <source>
        <dbReference type="Google" id="ProtNLM"/>
    </source>
</evidence>
<dbReference type="Proteomes" id="UP000218231">
    <property type="component" value="Unassembled WGS sequence"/>
</dbReference>
<dbReference type="SUPFAM" id="SSF82171">
    <property type="entry name" value="DPP6 N-terminal domain-like"/>
    <property type="match status" value="1"/>
</dbReference>
<comment type="caution">
    <text evidence="3">The sequence shown here is derived from an EMBL/GenBank/DDBJ whole genome shotgun (WGS) entry which is preliminary data.</text>
</comment>
<dbReference type="SUPFAM" id="SSF53474">
    <property type="entry name" value="alpha/beta-Hydrolases"/>
    <property type="match status" value="1"/>
</dbReference>
<dbReference type="PANTHER" id="PTHR11731:SF193">
    <property type="entry name" value="DIPEPTIDYL PEPTIDASE 9"/>
    <property type="match status" value="1"/>
</dbReference>
<dbReference type="Gene3D" id="2.140.10.30">
    <property type="entry name" value="Dipeptidylpeptidase IV, N-terminal domain"/>
    <property type="match status" value="1"/>
</dbReference>
<dbReference type="GO" id="GO:0008236">
    <property type="term" value="F:serine-type peptidase activity"/>
    <property type="evidence" value="ECO:0007669"/>
    <property type="project" value="InterPro"/>
</dbReference>
<dbReference type="InterPro" id="IPR050278">
    <property type="entry name" value="Serine_Prot_S9B/DPPIV"/>
</dbReference>
<evidence type="ECO:0000259" key="2">
    <source>
        <dbReference type="Pfam" id="PF00930"/>
    </source>
</evidence>
<dbReference type="Pfam" id="PF00930">
    <property type="entry name" value="DPPIV_N"/>
    <property type="match status" value="1"/>
</dbReference>
<proteinExistence type="predicted"/>
<dbReference type="AlphaFoldDB" id="A0A2A2LHP7"/>
<evidence type="ECO:0000313" key="3">
    <source>
        <dbReference type="EMBL" id="PAV85655.1"/>
    </source>
</evidence>
<dbReference type="InterPro" id="IPR029058">
    <property type="entry name" value="AB_hydrolase_fold"/>
</dbReference>
<dbReference type="EMBL" id="LIAE01006751">
    <property type="protein sequence ID" value="PAV85655.1"/>
    <property type="molecule type" value="Genomic_DNA"/>
</dbReference>
<protein>
    <recommendedName>
        <fullName evidence="5">Peptidase S9 prolyl oligopeptidase catalytic domain-containing protein</fullName>
    </recommendedName>
</protein>
<dbReference type="GO" id="GO:0006508">
    <property type="term" value="P:proteolysis"/>
    <property type="evidence" value="ECO:0007669"/>
    <property type="project" value="InterPro"/>
</dbReference>
<evidence type="ECO:0000259" key="1">
    <source>
        <dbReference type="Pfam" id="PF00326"/>
    </source>
</evidence>
<reference evidence="3 4" key="1">
    <citation type="journal article" date="2017" name="Curr. Biol.">
        <title>Genome architecture and evolution of a unichromosomal asexual nematode.</title>
        <authorList>
            <person name="Fradin H."/>
            <person name="Zegar C."/>
            <person name="Gutwein M."/>
            <person name="Lucas J."/>
            <person name="Kovtun M."/>
            <person name="Corcoran D."/>
            <person name="Baugh L.R."/>
            <person name="Kiontke K."/>
            <person name="Gunsalus K."/>
            <person name="Fitch D.H."/>
            <person name="Piano F."/>
        </authorList>
    </citation>
    <scope>NUCLEOTIDE SEQUENCE [LARGE SCALE GENOMIC DNA]</scope>
    <source>
        <strain evidence="3">PF1309</strain>
    </source>
</reference>
<keyword evidence="4" id="KW-1185">Reference proteome</keyword>
<dbReference type="Gene3D" id="3.40.50.1820">
    <property type="entry name" value="alpha/beta hydrolase"/>
    <property type="match status" value="1"/>
</dbReference>
<dbReference type="InterPro" id="IPR002469">
    <property type="entry name" value="Peptidase_S9B_N"/>
</dbReference>
<dbReference type="GO" id="GO:0008239">
    <property type="term" value="F:dipeptidyl-peptidase activity"/>
    <property type="evidence" value="ECO:0007669"/>
    <property type="project" value="TreeGrafter"/>
</dbReference>
<sequence length="835" mass="94564">MPPRDERESHTQFPLTRMSWEKLLEYSKAQRQELRGCVSTPFTKMYLVPTQNGGAKLYALGTPPVCSNQTVLVADLPSVYDISTPPVSQSQPFQATPYTNIQLRPLINPENLRSFTPSHEFSLMCERQRSTVVMGVTDYSLHQLTGQVLVITGEMVYVYSDREFRKIQMESDGKEEDSLADSIPQKADEMDPELQSANHHGGNFVSDAQICPSDSSIIAYVLNKEVYIEKSGQIIYSTKSGSASVYNGVPSFITLEELDRFEGIWWSPTETRLLYEQVNESGVQLASFVCPGKSPTPPMRYPAAGTKNAVSTLRMITINGKTIRDVGLRLPLKGYYAQFEYLVRCGFLPDGRNIWVQLMDRAQEQCALMVIPICEFEGEEPDDSMLFTKPLILYHQKSPIWINCHDAICPLSRSTPHTIQFIYGTEENSHFHLKHLTVACRRTVAEPASVLDITNGDFSVCKATGVRVDEERKLVYFVANKSHPTEWNVCVGSYSQQGPAFKRLTEQGLSFKGERSSHRLSVLPDRGFVCWMTSLTMPYQCRYYALSHTNGALPNAHFIMQIQIQGYVSPTHSLSMHDQPAIITYKSSYDKDVRYALLMRPTDWRQGLSYPVLHYVYAGPGIQLVRNDFSTWQPFKKYTRLGFVVLMCDGRGSSNRGLHFEAPLKRKFGEVEIEDQLEGLHAVAHAANGLLDLQRVIVQGWSYGGYMALLMLARHPRVYRAALAGGVVTDWHLYDTAYTERYLGYPLDDYYEDSSALRWVDNLPNEPGRLMLMHGLMDENVHFSNCEALIEILIKRGKPYELKLFPSERHGVKNGESAVYLDATMLNFIFNALNA</sequence>
<dbReference type="OrthoDB" id="16520at2759"/>
<dbReference type="Pfam" id="PF00326">
    <property type="entry name" value="Peptidase_S9"/>
    <property type="match status" value="1"/>
</dbReference>
<dbReference type="STRING" id="2018661.A0A2A2LHP7"/>
<dbReference type="PANTHER" id="PTHR11731">
    <property type="entry name" value="PROTEASE FAMILY S9B,C DIPEPTIDYL-PEPTIDASE IV-RELATED"/>
    <property type="match status" value="1"/>
</dbReference>
<dbReference type="InterPro" id="IPR001375">
    <property type="entry name" value="Peptidase_S9_cat"/>
</dbReference>